<dbReference type="InterPro" id="IPR020084">
    <property type="entry name" value="NUDIX_hydrolase_CS"/>
</dbReference>
<protein>
    <submittedName>
        <fullName evidence="4">NUDIX domain-containing protein</fullName>
    </submittedName>
</protein>
<dbReference type="GO" id="GO:0006167">
    <property type="term" value="P:AMP biosynthetic process"/>
    <property type="evidence" value="ECO:0007669"/>
    <property type="project" value="TreeGrafter"/>
</dbReference>
<dbReference type="Gene3D" id="3.90.79.10">
    <property type="entry name" value="Nucleoside Triphosphate Pyrophosphohydrolase"/>
    <property type="match status" value="1"/>
</dbReference>
<name>A0A5D8Z9C8_9GAMM</name>
<evidence type="ECO:0000313" key="4">
    <source>
        <dbReference type="EMBL" id="TZF91545.1"/>
    </source>
</evidence>
<dbReference type="Pfam" id="PF00293">
    <property type="entry name" value="NUDIX"/>
    <property type="match status" value="1"/>
</dbReference>
<accession>A0A5D8Z9C8</accession>
<evidence type="ECO:0000259" key="3">
    <source>
        <dbReference type="PROSITE" id="PS51462"/>
    </source>
</evidence>
<proteinExistence type="predicted"/>
<dbReference type="AlphaFoldDB" id="A0A5D8Z9C8"/>
<organism evidence="4 5">
    <name type="scientific">Cognatilysobacter lacus</name>
    <dbReference type="NCBI Taxonomy" id="1643323"/>
    <lineage>
        <taxon>Bacteria</taxon>
        <taxon>Pseudomonadati</taxon>
        <taxon>Pseudomonadota</taxon>
        <taxon>Gammaproteobacteria</taxon>
        <taxon>Lysobacterales</taxon>
        <taxon>Lysobacteraceae</taxon>
        <taxon>Cognatilysobacter</taxon>
    </lineage>
</organism>
<dbReference type="PROSITE" id="PS00893">
    <property type="entry name" value="NUDIX_BOX"/>
    <property type="match status" value="1"/>
</dbReference>
<dbReference type="InterPro" id="IPR051325">
    <property type="entry name" value="Nudix_hydrolase_domain"/>
</dbReference>
<evidence type="ECO:0000313" key="5">
    <source>
        <dbReference type="Proteomes" id="UP000323164"/>
    </source>
</evidence>
<dbReference type="EMBL" id="VTRV01000007">
    <property type="protein sequence ID" value="TZF91545.1"/>
    <property type="molecule type" value="Genomic_DNA"/>
</dbReference>
<dbReference type="SUPFAM" id="SSF55811">
    <property type="entry name" value="Nudix"/>
    <property type="match status" value="1"/>
</dbReference>
<dbReference type="GO" id="GO:0004081">
    <property type="term" value="F:bis(5'-nucleosyl)-tetraphosphatase (asymmetrical) activity"/>
    <property type="evidence" value="ECO:0007669"/>
    <property type="project" value="TreeGrafter"/>
</dbReference>
<dbReference type="Proteomes" id="UP000323164">
    <property type="component" value="Unassembled WGS sequence"/>
</dbReference>
<comment type="caution">
    <text evidence="4">The sequence shown here is derived from an EMBL/GenBank/DDBJ whole genome shotgun (WGS) entry which is preliminary data.</text>
</comment>
<evidence type="ECO:0000256" key="1">
    <source>
        <dbReference type="ARBA" id="ARBA00001946"/>
    </source>
</evidence>
<dbReference type="CDD" id="cd04662">
    <property type="entry name" value="NUDIX_Hydrolase"/>
    <property type="match status" value="1"/>
</dbReference>
<feature type="domain" description="Nudix hydrolase" evidence="3">
    <location>
        <begin position="1"/>
        <end position="151"/>
    </location>
</feature>
<reference evidence="4 5" key="1">
    <citation type="submission" date="2019-08" db="EMBL/GenBank/DDBJ databases">
        <title>Draft genome sequence of Lysobacter sp. UKS-15.</title>
        <authorList>
            <person name="Im W.-T."/>
        </authorList>
    </citation>
    <scope>NUCLEOTIDE SEQUENCE [LARGE SCALE GENOMIC DNA]</scope>
    <source>
        <strain evidence="4 5">UKS-15</strain>
    </source>
</reference>
<comment type="cofactor">
    <cofactor evidence="1">
        <name>Mg(2+)</name>
        <dbReference type="ChEBI" id="CHEBI:18420"/>
    </cofactor>
</comment>
<dbReference type="PANTHER" id="PTHR21340">
    <property type="entry name" value="DIADENOSINE 5,5-P1,P4-TETRAPHOSPHATE PYROPHOSPHOHYDROLASE MUTT"/>
    <property type="match status" value="1"/>
</dbReference>
<evidence type="ECO:0000256" key="2">
    <source>
        <dbReference type="ARBA" id="ARBA00022801"/>
    </source>
</evidence>
<gene>
    <name evidence="4" type="ORF">FW784_01385</name>
</gene>
<dbReference type="OrthoDB" id="954553at2"/>
<sequence length="157" mass="17586">MPRESAGILLYRTRARGVDVLLAHPGGPFWHARDDGAWSIPKGGPMEGETPEQTARREFEEELGAPATGPLAALGRLRQRGGKWVEAFAMEGDFDPDHLNSMMFRMEWPPRSGRFSEFPEVDRARWFALAEAYPKMLESQRPLLDRLDALLGGEPPA</sequence>
<dbReference type="InterPro" id="IPR000086">
    <property type="entry name" value="NUDIX_hydrolase_dom"/>
</dbReference>
<dbReference type="PANTHER" id="PTHR21340:SF7">
    <property type="entry name" value="NUDIX HYDROLASE DOMAIN-CONTAINING PROTEIN"/>
    <property type="match status" value="1"/>
</dbReference>
<dbReference type="PROSITE" id="PS51462">
    <property type="entry name" value="NUDIX"/>
    <property type="match status" value="1"/>
</dbReference>
<dbReference type="GO" id="GO:0006754">
    <property type="term" value="P:ATP biosynthetic process"/>
    <property type="evidence" value="ECO:0007669"/>
    <property type="project" value="TreeGrafter"/>
</dbReference>
<dbReference type="InterPro" id="IPR015797">
    <property type="entry name" value="NUDIX_hydrolase-like_dom_sf"/>
</dbReference>
<keyword evidence="2" id="KW-0378">Hydrolase</keyword>
<dbReference type="RefSeq" id="WP_149351567.1">
    <property type="nucleotide sequence ID" value="NZ_VTRV01000007.1"/>
</dbReference>
<keyword evidence="5" id="KW-1185">Reference proteome</keyword>